<comment type="caution">
    <text evidence="2">The sequence shown here is derived from an EMBL/GenBank/DDBJ whole genome shotgun (WGS) entry which is preliminary data.</text>
</comment>
<reference evidence="2 3" key="1">
    <citation type="submission" date="2024-07" db="EMBL/GenBank/DDBJ databases">
        <title>Uliginosibacterium paludis KCTC:42655.</title>
        <authorList>
            <person name="Kim M.K."/>
        </authorList>
    </citation>
    <scope>NUCLEOTIDE SEQUENCE [LARGE SCALE GENOMIC DNA]</scope>
    <source>
        <strain evidence="2 3">KCTC 42655</strain>
    </source>
</reference>
<dbReference type="PANTHER" id="PTHR40396">
    <property type="entry name" value="ATPASE-LIKE PROTEIN"/>
    <property type="match status" value="1"/>
</dbReference>
<dbReference type="InterPro" id="IPR003959">
    <property type="entry name" value="ATPase_AAA_core"/>
</dbReference>
<keyword evidence="3" id="KW-1185">Reference proteome</keyword>
<dbReference type="SUPFAM" id="SSF52540">
    <property type="entry name" value="P-loop containing nucleoside triphosphate hydrolases"/>
    <property type="match status" value="1"/>
</dbReference>
<evidence type="ECO:0000313" key="2">
    <source>
        <dbReference type="EMBL" id="MET1491815.1"/>
    </source>
</evidence>
<organism evidence="2 3">
    <name type="scientific">Uliginosibacterium paludis</name>
    <dbReference type="NCBI Taxonomy" id="1615952"/>
    <lineage>
        <taxon>Bacteria</taxon>
        <taxon>Pseudomonadati</taxon>
        <taxon>Pseudomonadota</taxon>
        <taxon>Betaproteobacteria</taxon>
        <taxon>Rhodocyclales</taxon>
        <taxon>Zoogloeaceae</taxon>
        <taxon>Uliginosibacterium</taxon>
    </lineage>
</organism>
<sequence length="397" mass="44015">MLHSLRFSNFFSFADETEVSFVLDARANGTESSFASAATDRQLSKLLAVVGANGAGKTNVIKALDFLCWFVTKSFFMEPGHSLAVQPHVLETGSGSQFELEFEAQGKLYRYALALNRERVLAESLRLKTSRTFSTLFSREWDSAAGVEKIQQRGFGLPQKQAERVKPLASLISTAEQFGVETALAIVEALGRRQSNIDAIGRQAFQGAPDVISAAKFFADNEPHRARMAALLKQWDFGLNDVRLETLRSVRDGKEEDVLVPFGIHSDGEREMKLPMFAESSGTQAAFVLLADLLPVLAEGGTVIFDELESDLHPLMLEPILNLFISPKTNPHNAQLIFTCHSVEILNLLRKGQIMLVEKNERCRSEAWRLSDMEGVRADDNFYAKYMAGAYGAVPML</sequence>
<evidence type="ECO:0000259" key="1">
    <source>
        <dbReference type="Pfam" id="PF13304"/>
    </source>
</evidence>
<dbReference type="GO" id="GO:0005524">
    <property type="term" value="F:ATP binding"/>
    <property type="evidence" value="ECO:0007669"/>
    <property type="project" value="UniProtKB-KW"/>
</dbReference>
<name>A0ABV2CV83_9RHOO</name>
<keyword evidence="2" id="KW-0067">ATP-binding</keyword>
<dbReference type="RefSeq" id="WP_345929952.1">
    <property type="nucleotide sequence ID" value="NZ_JBDIVF010000013.1"/>
</dbReference>
<accession>A0ABV2CV83</accession>
<dbReference type="Proteomes" id="UP001548590">
    <property type="component" value="Unassembled WGS sequence"/>
</dbReference>
<gene>
    <name evidence="2" type="ORF">ABVT11_18395</name>
</gene>
<dbReference type="EMBL" id="JBEWLZ010000016">
    <property type="protein sequence ID" value="MET1491815.1"/>
    <property type="molecule type" value="Genomic_DNA"/>
</dbReference>
<dbReference type="Gene3D" id="3.40.50.300">
    <property type="entry name" value="P-loop containing nucleotide triphosphate hydrolases"/>
    <property type="match status" value="1"/>
</dbReference>
<proteinExistence type="predicted"/>
<dbReference type="Pfam" id="PF13304">
    <property type="entry name" value="AAA_21"/>
    <property type="match status" value="1"/>
</dbReference>
<evidence type="ECO:0000313" key="3">
    <source>
        <dbReference type="Proteomes" id="UP001548590"/>
    </source>
</evidence>
<dbReference type="InterPro" id="IPR027417">
    <property type="entry name" value="P-loop_NTPase"/>
</dbReference>
<protein>
    <submittedName>
        <fullName evidence="2">ATP-binding protein</fullName>
    </submittedName>
</protein>
<feature type="domain" description="ATPase AAA-type core" evidence="1">
    <location>
        <begin position="47"/>
        <end position="347"/>
    </location>
</feature>
<dbReference type="PANTHER" id="PTHR40396:SF1">
    <property type="entry name" value="ATPASE AAA-TYPE CORE DOMAIN-CONTAINING PROTEIN"/>
    <property type="match status" value="1"/>
</dbReference>
<keyword evidence="2" id="KW-0547">Nucleotide-binding</keyword>